<name>A0AAX2H8W2_9PSED</name>
<feature type="signal peptide" evidence="1">
    <location>
        <begin position="1"/>
        <end position="22"/>
    </location>
</feature>
<evidence type="ECO:0000256" key="1">
    <source>
        <dbReference type="SAM" id="SignalP"/>
    </source>
</evidence>
<dbReference type="EMBL" id="OBKZ01000017">
    <property type="protein sequence ID" value="SOB52730.1"/>
    <property type="molecule type" value="Genomic_DNA"/>
</dbReference>
<dbReference type="AlphaFoldDB" id="A0AAX2H8W2"/>
<gene>
    <name evidence="2" type="ORF">PLUA15_240143</name>
</gene>
<evidence type="ECO:0000313" key="2">
    <source>
        <dbReference type="EMBL" id="SOB52730.1"/>
    </source>
</evidence>
<organism evidence="2 3">
    <name type="scientific">Pseudomonas lundensis</name>
    <dbReference type="NCBI Taxonomy" id="86185"/>
    <lineage>
        <taxon>Bacteria</taxon>
        <taxon>Pseudomonadati</taxon>
        <taxon>Pseudomonadota</taxon>
        <taxon>Gammaproteobacteria</taxon>
        <taxon>Pseudomonadales</taxon>
        <taxon>Pseudomonadaceae</taxon>
        <taxon>Pseudomonas</taxon>
    </lineage>
</organism>
<reference evidence="2 3" key="1">
    <citation type="submission" date="2017-08" db="EMBL/GenBank/DDBJ databases">
        <authorList>
            <person name="Chaillou S."/>
        </authorList>
    </citation>
    <scope>NUCLEOTIDE SEQUENCE [LARGE SCALE GENOMIC DNA]</scope>
    <source>
        <strain evidence="2 3">MFPA15A1205</strain>
    </source>
</reference>
<dbReference type="Proteomes" id="UP000219564">
    <property type="component" value="Unassembled WGS sequence"/>
</dbReference>
<dbReference type="PROSITE" id="PS51257">
    <property type="entry name" value="PROKAR_LIPOPROTEIN"/>
    <property type="match status" value="1"/>
</dbReference>
<comment type="caution">
    <text evidence="2">The sequence shown here is derived from an EMBL/GenBank/DDBJ whole genome shotgun (WGS) entry which is preliminary data.</text>
</comment>
<feature type="chain" id="PRO_5044027556" description="Lipoprotein" evidence="1">
    <location>
        <begin position="23"/>
        <end position="142"/>
    </location>
</feature>
<dbReference type="RefSeq" id="WP_048375966.1">
    <property type="nucleotide sequence ID" value="NZ_JYKY01000007.1"/>
</dbReference>
<proteinExistence type="predicted"/>
<keyword evidence="1" id="KW-0732">Signal</keyword>
<evidence type="ECO:0000313" key="3">
    <source>
        <dbReference type="Proteomes" id="UP000219564"/>
    </source>
</evidence>
<evidence type="ECO:0008006" key="4">
    <source>
        <dbReference type="Google" id="ProtNLM"/>
    </source>
</evidence>
<sequence length="142" mass="14755">MKLFIGAMALVALAGCSTSQVSADKAKPVPADRVLAFSKKPSGPHGTVIVTRDTGFVGGACYVGVLVDGKFSARIDTGEVVRLYVPSGEHLIGLSGDERSGGTCGWGSLRKEQSTIVQDGSVKKFRIGGDTQVGLDIRPTSM</sequence>
<protein>
    <recommendedName>
        <fullName evidence="4">Lipoprotein</fullName>
    </recommendedName>
</protein>
<accession>A0AAX2H8W2</accession>